<dbReference type="GO" id="GO:0050909">
    <property type="term" value="P:sensory perception of taste"/>
    <property type="evidence" value="ECO:0007669"/>
    <property type="project" value="InterPro"/>
</dbReference>
<feature type="transmembrane region" description="Helical" evidence="6">
    <location>
        <begin position="80"/>
        <end position="102"/>
    </location>
</feature>
<feature type="transmembrane region" description="Helical" evidence="6">
    <location>
        <begin position="122"/>
        <end position="144"/>
    </location>
</feature>
<keyword evidence="5 6" id="KW-0472">Membrane</keyword>
<keyword evidence="2" id="KW-1003">Cell membrane</keyword>
<gene>
    <name evidence="7" type="primary">Gr28a</name>
    <name evidence="7" type="ORF">CM83_5023</name>
</gene>
<dbReference type="AlphaFoldDB" id="A0A0A9W0N6"/>
<feature type="transmembrane region" description="Helical" evidence="6">
    <location>
        <begin position="26"/>
        <end position="44"/>
    </location>
</feature>
<dbReference type="GO" id="GO:0005886">
    <property type="term" value="C:plasma membrane"/>
    <property type="evidence" value="ECO:0007669"/>
    <property type="project" value="UniProtKB-SubCell"/>
</dbReference>
<protein>
    <submittedName>
        <fullName evidence="7">Putative gustatory receptor 28a</fullName>
    </submittedName>
</protein>
<organism evidence="7">
    <name type="scientific">Lygus hesperus</name>
    <name type="common">Western plant bug</name>
    <dbReference type="NCBI Taxonomy" id="30085"/>
    <lineage>
        <taxon>Eukaryota</taxon>
        <taxon>Metazoa</taxon>
        <taxon>Ecdysozoa</taxon>
        <taxon>Arthropoda</taxon>
        <taxon>Hexapoda</taxon>
        <taxon>Insecta</taxon>
        <taxon>Pterygota</taxon>
        <taxon>Neoptera</taxon>
        <taxon>Paraneoptera</taxon>
        <taxon>Hemiptera</taxon>
        <taxon>Heteroptera</taxon>
        <taxon>Panheteroptera</taxon>
        <taxon>Cimicomorpha</taxon>
        <taxon>Miridae</taxon>
        <taxon>Mirini</taxon>
        <taxon>Lygus</taxon>
    </lineage>
</organism>
<reference evidence="7" key="1">
    <citation type="journal article" date="2014" name="PLoS ONE">
        <title>Transcriptome-Based Identification of ABC Transporters in the Western Tarnished Plant Bug Lygus hesperus.</title>
        <authorList>
            <person name="Hull J.J."/>
            <person name="Chaney K."/>
            <person name="Geib S.M."/>
            <person name="Fabrick J.A."/>
            <person name="Brent C.S."/>
            <person name="Walsh D."/>
            <person name="Lavine L.C."/>
        </authorList>
    </citation>
    <scope>NUCLEOTIDE SEQUENCE</scope>
</reference>
<evidence type="ECO:0000256" key="1">
    <source>
        <dbReference type="ARBA" id="ARBA00004651"/>
    </source>
</evidence>
<accession>A0A0A9W0N6</accession>
<evidence type="ECO:0000256" key="4">
    <source>
        <dbReference type="ARBA" id="ARBA00022989"/>
    </source>
</evidence>
<comment type="subcellular location">
    <subcellularLocation>
        <location evidence="1">Cell membrane</location>
        <topology evidence="1">Multi-pass membrane protein</topology>
    </subcellularLocation>
</comment>
<keyword evidence="3 6" id="KW-0812">Transmembrane</keyword>
<proteinExistence type="predicted"/>
<name>A0A0A9W0N6_LYGHE</name>
<evidence type="ECO:0000256" key="3">
    <source>
        <dbReference type="ARBA" id="ARBA00022692"/>
    </source>
</evidence>
<evidence type="ECO:0000256" key="6">
    <source>
        <dbReference type="SAM" id="Phobius"/>
    </source>
</evidence>
<sequence length="218" mass="25043">TFLLIMLTAVVLQEFGNRSGLTGHVKIISNFFMNLLVYFTLSYYRRILLNIGDKFNSIDLNSNPEEISRRHAVLYKASKTVIRMFSIPVLGIMMATAIYISSNMMYMLGNRRMFWAQFSVSAFYLIYYIFLVSGVVIGSCSTVLKAANRVINHMVEICLTSENPKTVKIFRYHSHLYGNLEFRPLGLVVLETQFLSQYFGAIVSYVAISLDYLDYIHN</sequence>
<keyword evidence="7" id="KW-0675">Receptor</keyword>
<evidence type="ECO:0000313" key="7">
    <source>
        <dbReference type="EMBL" id="JAF98434.1"/>
    </source>
</evidence>
<evidence type="ECO:0000256" key="2">
    <source>
        <dbReference type="ARBA" id="ARBA00022475"/>
    </source>
</evidence>
<feature type="non-terminal residue" evidence="7">
    <location>
        <position position="1"/>
    </location>
</feature>
<evidence type="ECO:0000256" key="5">
    <source>
        <dbReference type="ARBA" id="ARBA00023136"/>
    </source>
</evidence>
<dbReference type="InterPro" id="IPR013604">
    <property type="entry name" value="7TM_chemorcpt"/>
</dbReference>
<reference evidence="7" key="2">
    <citation type="submission" date="2014-07" db="EMBL/GenBank/DDBJ databases">
        <authorList>
            <person name="Hull J."/>
        </authorList>
    </citation>
    <scope>NUCLEOTIDE SEQUENCE</scope>
</reference>
<dbReference type="EMBL" id="GBHO01045169">
    <property type="protein sequence ID" value="JAF98434.1"/>
    <property type="molecule type" value="Transcribed_RNA"/>
</dbReference>
<dbReference type="Pfam" id="PF08395">
    <property type="entry name" value="7tm_7"/>
    <property type="match status" value="1"/>
</dbReference>
<keyword evidence="4 6" id="KW-1133">Transmembrane helix</keyword>